<evidence type="ECO:0000313" key="7">
    <source>
        <dbReference type="Proteomes" id="UP000639403"/>
    </source>
</evidence>
<dbReference type="Pfam" id="PF00085">
    <property type="entry name" value="Thioredoxin"/>
    <property type="match status" value="1"/>
</dbReference>
<gene>
    <name evidence="6" type="ORF">IEO21_05732</name>
</gene>
<dbReference type="PANTHER" id="PTHR45663">
    <property type="entry name" value="GEO12009P1"/>
    <property type="match status" value="1"/>
</dbReference>
<evidence type="ECO:0000256" key="2">
    <source>
        <dbReference type="ARBA" id="ARBA00022982"/>
    </source>
</evidence>
<evidence type="ECO:0000256" key="1">
    <source>
        <dbReference type="ARBA" id="ARBA00022448"/>
    </source>
</evidence>
<reference evidence="6" key="1">
    <citation type="submission" date="2020-11" db="EMBL/GenBank/DDBJ databases">
        <authorList>
            <person name="Koelle M."/>
            <person name="Horta M.A.C."/>
            <person name="Nowrousian M."/>
            <person name="Ohm R.A."/>
            <person name="Benz P."/>
            <person name="Pilgard A."/>
        </authorList>
    </citation>
    <scope>NUCLEOTIDE SEQUENCE</scope>
    <source>
        <strain evidence="6">FPRL280</strain>
    </source>
</reference>
<dbReference type="PANTHER" id="PTHR45663:SF11">
    <property type="entry name" value="GEO12009P1"/>
    <property type="match status" value="1"/>
</dbReference>
<protein>
    <recommendedName>
        <fullName evidence="5">Thioredoxin domain-containing protein</fullName>
    </recommendedName>
</protein>
<name>A0A8H7U1S9_9APHY</name>
<accession>A0A8H7U1S9</accession>
<dbReference type="PROSITE" id="PS51352">
    <property type="entry name" value="THIOREDOXIN_2"/>
    <property type="match status" value="1"/>
</dbReference>
<keyword evidence="2" id="KW-0249">Electron transport</keyword>
<dbReference type="InterPro" id="IPR036249">
    <property type="entry name" value="Thioredoxin-like_sf"/>
</dbReference>
<reference evidence="6" key="2">
    <citation type="journal article" name="Front. Microbiol.">
        <title>Degradative Capacity of Two Strains of Rhodonia placenta: From Phenotype to Genotype.</title>
        <authorList>
            <person name="Kolle M."/>
            <person name="Horta M.A.C."/>
            <person name="Nowrousian M."/>
            <person name="Ohm R.A."/>
            <person name="Benz J.P."/>
            <person name="Pilgard A."/>
        </authorList>
    </citation>
    <scope>NUCLEOTIDE SEQUENCE</scope>
    <source>
        <strain evidence="6">FPRL280</strain>
    </source>
</reference>
<keyword evidence="1" id="KW-0813">Transport</keyword>
<dbReference type="EMBL" id="JADOXO010000111">
    <property type="protein sequence ID" value="KAF9813121.1"/>
    <property type="molecule type" value="Genomic_DNA"/>
</dbReference>
<keyword evidence="4" id="KW-0676">Redox-active center</keyword>
<keyword evidence="3" id="KW-1015">Disulfide bond</keyword>
<dbReference type="InterPro" id="IPR005746">
    <property type="entry name" value="Thioredoxin"/>
</dbReference>
<sequence length="169" mass="18556">MAPATRLTLGALRAALRPQAIAVRSFHSSIRRHEQFLNADPATFQKAVANKDKVVLVDFYATWCQPCKMLSPILEKIAADPSTNTDLVTVDTDEHSDLAMEYEVAALPTVVAFKGGKPVSRFVGALHEHDPHKASILPRATALPAPMRMHKIDGRIRRLANQEIVLSIA</sequence>
<evidence type="ECO:0000256" key="4">
    <source>
        <dbReference type="ARBA" id="ARBA00023284"/>
    </source>
</evidence>
<dbReference type="SUPFAM" id="SSF52833">
    <property type="entry name" value="Thioredoxin-like"/>
    <property type="match status" value="1"/>
</dbReference>
<proteinExistence type="predicted"/>
<dbReference type="InterPro" id="IPR013766">
    <property type="entry name" value="Thioredoxin_domain"/>
</dbReference>
<dbReference type="NCBIfam" id="TIGR01068">
    <property type="entry name" value="thioredoxin"/>
    <property type="match status" value="1"/>
</dbReference>
<dbReference type="CDD" id="cd02947">
    <property type="entry name" value="TRX_family"/>
    <property type="match status" value="1"/>
</dbReference>
<dbReference type="Proteomes" id="UP000639403">
    <property type="component" value="Unassembled WGS sequence"/>
</dbReference>
<dbReference type="PRINTS" id="PR00421">
    <property type="entry name" value="THIOREDOXIN"/>
</dbReference>
<dbReference type="GO" id="GO:0015035">
    <property type="term" value="F:protein-disulfide reductase activity"/>
    <property type="evidence" value="ECO:0007669"/>
    <property type="project" value="InterPro"/>
</dbReference>
<feature type="domain" description="Thioredoxin" evidence="5">
    <location>
        <begin position="11"/>
        <end position="145"/>
    </location>
</feature>
<dbReference type="Gene3D" id="3.40.30.10">
    <property type="entry name" value="Glutaredoxin"/>
    <property type="match status" value="1"/>
</dbReference>
<dbReference type="AlphaFoldDB" id="A0A8H7U1S9"/>
<evidence type="ECO:0000259" key="5">
    <source>
        <dbReference type="PROSITE" id="PS51352"/>
    </source>
</evidence>
<dbReference type="FunFam" id="3.40.30.10:FF:000001">
    <property type="entry name" value="Thioredoxin"/>
    <property type="match status" value="1"/>
</dbReference>
<dbReference type="GO" id="GO:0005737">
    <property type="term" value="C:cytoplasm"/>
    <property type="evidence" value="ECO:0007669"/>
    <property type="project" value="TreeGrafter"/>
</dbReference>
<evidence type="ECO:0000256" key="3">
    <source>
        <dbReference type="ARBA" id="ARBA00023157"/>
    </source>
</evidence>
<organism evidence="6 7">
    <name type="scientific">Rhodonia placenta</name>
    <dbReference type="NCBI Taxonomy" id="104341"/>
    <lineage>
        <taxon>Eukaryota</taxon>
        <taxon>Fungi</taxon>
        <taxon>Dikarya</taxon>
        <taxon>Basidiomycota</taxon>
        <taxon>Agaricomycotina</taxon>
        <taxon>Agaricomycetes</taxon>
        <taxon>Polyporales</taxon>
        <taxon>Adustoporiaceae</taxon>
        <taxon>Rhodonia</taxon>
    </lineage>
</organism>
<comment type="caution">
    <text evidence="6">The sequence shown here is derived from an EMBL/GenBank/DDBJ whole genome shotgun (WGS) entry which is preliminary data.</text>
</comment>
<evidence type="ECO:0000313" key="6">
    <source>
        <dbReference type="EMBL" id="KAF9813121.1"/>
    </source>
</evidence>